<dbReference type="PANTHER" id="PTHR48016">
    <property type="entry name" value="MAP KINASE KINASE KINASE SSK2-RELATED-RELATED"/>
    <property type="match status" value="1"/>
</dbReference>
<evidence type="ECO:0000256" key="6">
    <source>
        <dbReference type="ARBA" id="ARBA00022840"/>
    </source>
</evidence>
<dbReference type="Gene3D" id="1.10.510.10">
    <property type="entry name" value="Transferase(Phosphotransferase) domain 1"/>
    <property type="match status" value="1"/>
</dbReference>
<evidence type="ECO:0000256" key="7">
    <source>
        <dbReference type="ARBA" id="ARBA00047919"/>
    </source>
</evidence>
<evidence type="ECO:0000313" key="12">
    <source>
        <dbReference type="EMBL" id="TKA24362.1"/>
    </source>
</evidence>
<accession>A0A4U0TR72</accession>
<evidence type="ECO:0000256" key="2">
    <source>
        <dbReference type="ARBA" id="ARBA00012411"/>
    </source>
</evidence>
<dbReference type="InterPro" id="IPR011009">
    <property type="entry name" value="Kinase-like_dom_sf"/>
</dbReference>
<feature type="region of interest" description="Disordered" evidence="10">
    <location>
        <begin position="284"/>
        <end position="318"/>
    </location>
</feature>
<dbReference type="SMART" id="SM00220">
    <property type="entry name" value="S_TKc"/>
    <property type="match status" value="1"/>
</dbReference>
<feature type="region of interest" description="Disordered" evidence="10">
    <location>
        <begin position="1439"/>
        <end position="1528"/>
    </location>
</feature>
<dbReference type="Gene3D" id="3.30.200.20">
    <property type="entry name" value="Phosphorylase Kinase, domain 1"/>
    <property type="match status" value="1"/>
</dbReference>
<evidence type="ECO:0000256" key="3">
    <source>
        <dbReference type="ARBA" id="ARBA00022679"/>
    </source>
</evidence>
<dbReference type="GO" id="GO:0005524">
    <property type="term" value="F:ATP binding"/>
    <property type="evidence" value="ECO:0007669"/>
    <property type="project" value="UniProtKB-UniRule"/>
</dbReference>
<dbReference type="PROSITE" id="PS00108">
    <property type="entry name" value="PROTEIN_KINASE_ST"/>
    <property type="match status" value="1"/>
</dbReference>
<feature type="region of interest" description="Disordered" evidence="10">
    <location>
        <begin position="1310"/>
        <end position="1350"/>
    </location>
</feature>
<feature type="compositionally biased region" description="Low complexity" evidence="10">
    <location>
        <begin position="290"/>
        <end position="308"/>
    </location>
</feature>
<sequence>MSPMLRPQASTNSPYPSLMSAPASTSPRPQAHTFADATMQAAQQQEQYRRGTPVTPGGTANGAHGGWQVPGVRHMSEQQQRAAQSHYISPPPPPPLPTSQAAGPPGLQLPGPPPRTPTSTAGRTHMTIPPPPNQPNGGYVMWNGHRQPTYPSPPPMQMQHRERRNYDPMAYSEYMHLPPLPAADQVLTSATYISGGESSGLGVDIRLSHLIQGSQLQLPSRPGTQSQYSCNRGASGDLTSSYEMATQTLHGQGGEGTNNHAHGQDHHQDQTQGHYQAWLSNDQPQHYQRPASQAQSVQAPQQPLQQNNYPPPTPTAGRQTAIMAPAKETQETPSPAVQPQNRYPLHGAASSRAEYTEEVASQGNGEHFSSGDTPASPQDQKWPLERVQIWLAAHSFSKEWQAAFQHLNVYGNTFLDIGRAAAGGQRNSGFMPRTVLPQVARECTAGARIWNEPKEREESRRIRRLVRSVLKTGGAGTPATASSSSTASLQLHNRRQSSQFLYLQSTSAGTDGCFENSPHLSPTGNEWSAFKLSPDTAGDGGSPGRSLPLILPAMTLAQRRLSGQQRAASLDLLSRSLDENGRSGFSSPALGALRDVRRRHSPSASSDFAPNSGHNYQGPQQSPGIASARPAPAADKRHHAQGHFRNASNEINVPYGSNMSPAPGRISGCVTTNNWEIDSAFAKSPPKHSARRRNATDSSRPPPAERHRSQETPASAKEHKSFLAKSRHEKKNTDVGYTAEEDIIPASSQMTKSGLYNRLAHASSETSLVDRSSSRKSAHTSVESAHSLPAMPPPSRGRSTARAGDKKFIFVTVDGWNYRLIDISEVQSADHLRTVVCDNLGVPKRPDVAMHITSPGREECEEALDDLLLMAAVTGMVDSTGRLTFFLRTPEHGAMNGVVPLESVGLDFQQSPFHTPTFSGTPLDDETYRKLTEKVQPHSPSTIRSGESTLVTDKVKAIQNLPKEGDGSTSVTFDRNAVMQESILQQDFQSLPEHERRTLLEAKQEALRKEMEWKQKAYQDPKKNRNSDALGSRKVVDFDRPRTSPYIVPMRKLAPVSDPTATLVKANSVTKKTGPNARTSCPSRKEEPWKRISKASIPEEEGKKSAMSGSTVDFADASKAAATVGGPSKAPNPSSSLHKSVTAQELNSEAVRAQPKALAGIAFNRTVSGRRQGRGAGSARSPLTLSKGRQHFEIPKSGGEDVDIVKMTRKRSERTVGRTCRSHSPDVSLSSSQNPAQLSRMQSKRGPSFDISARQMDFAHPSGRIEEDDDDDSDDGLFAIPLANKTKPNSAATPTVSSSMKALAIFGIANDSPTATPSPNRPELRLKTSKSNVRFESPQLPPSGSVIEKGDATVSDDQCHVPEPASSNLWSADSPEDVNRFDRRESFASGMWATRPPAEGIVEHLDEFFPNFDLDQPMGEPEEGAESSLLSTDMSLLSTKVSSTDPQSRVTTPMSSADESNTLGSDESTLKRSDSRPTSAAQHSVQNSGGLGRTKSIRDVVKKNYNIQQHPSTSSCASSCAPSGSAMQNPLVDRVSTLTSDGVSGILRRKSTKMFGARLEQNNVRHANKQIPERQPTFKWMRGQLIGKGTFGRVYLGMNTTTGELLAVKQVEVNPKVPNADPSRVRDMVKTLDMEIDTMQHLDNANIVQYLGCERKEFSISIFLEYIPGGSVGSCLRKHGRFEEPVVSSLTRQTLNGLTYLHSEGILHRDLKSDNLLLDLDGTCKISDFGISKRSTNPYNDDISNSMQGSVFWMAPEVIRAQSQPMGPPPSSATGVGGGLDASRMAMSQDYSAKVDIWSLGCVVLEMFAGRRPWSKEEAVGAIYKLGSLNQAPPIPDDVSAIVGPAALSFMYDCFTIEPGDRPTAETLLRAHFCISDPNYNFLNTDLHARIRGAFEDK</sequence>
<feature type="compositionally biased region" description="Acidic residues" evidence="10">
    <location>
        <begin position="1266"/>
        <end position="1275"/>
    </location>
</feature>
<name>A0A4U0TR72_9PEZI</name>
<protein>
    <recommendedName>
        <fullName evidence="2">mitogen-activated protein kinase</fullName>
        <ecNumber evidence="2">2.7.11.24</ecNumber>
    </recommendedName>
</protein>
<organism evidence="12 13">
    <name type="scientific">Friedmanniomyces endolithicus</name>
    <dbReference type="NCBI Taxonomy" id="329885"/>
    <lineage>
        <taxon>Eukaryota</taxon>
        <taxon>Fungi</taxon>
        <taxon>Dikarya</taxon>
        <taxon>Ascomycota</taxon>
        <taxon>Pezizomycotina</taxon>
        <taxon>Dothideomycetes</taxon>
        <taxon>Dothideomycetidae</taxon>
        <taxon>Mycosphaerellales</taxon>
        <taxon>Teratosphaeriaceae</taxon>
        <taxon>Friedmanniomyces</taxon>
    </lineage>
</organism>
<dbReference type="SUPFAM" id="SSF56112">
    <property type="entry name" value="Protein kinase-like (PK-like)"/>
    <property type="match status" value="1"/>
</dbReference>
<dbReference type="InterPro" id="IPR000719">
    <property type="entry name" value="Prot_kinase_dom"/>
</dbReference>
<dbReference type="InterPro" id="IPR008271">
    <property type="entry name" value="Ser/Thr_kinase_AS"/>
</dbReference>
<evidence type="ECO:0000313" key="13">
    <source>
        <dbReference type="Proteomes" id="UP000310066"/>
    </source>
</evidence>
<dbReference type="InterPro" id="IPR050538">
    <property type="entry name" value="MAP_kinase_kinase_kinase"/>
</dbReference>
<reference evidence="12 13" key="1">
    <citation type="submission" date="2017-03" db="EMBL/GenBank/DDBJ databases">
        <title>Genomes of endolithic fungi from Antarctica.</title>
        <authorList>
            <person name="Coleine C."/>
            <person name="Masonjones S."/>
            <person name="Stajich J.E."/>
        </authorList>
    </citation>
    <scope>NUCLEOTIDE SEQUENCE [LARGE SCALE GENOMIC DNA]</scope>
    <source>
        <strain evidence="12 13">CCFEE 5311</strain>
    </source>
</reference>
<feature type="region of interest" description="Disordered" evidence="10">
    <location>
        <begin position="525"/>
        <end position="546"/>
    </location>
</feature>
<dbReference type="GO" id="GO:0004707">
    <property type="term" value="F:MAP kinase activity"/>
    <property type="evidence" value="ECO:0007669"/>
    <property type="project" value="UniProtKB-EC"/>
</dbReference>
<comment type="catalytic activity">
    <reaction evidence="7">
        <text>L-threonyl-[protein] + ATP = O-phospho-L-threonyl-[protein] + ADP + H(+)</text>
        <dbReference type="Rhea" id="RHEA:46608"/>
        <dbReference type="Rhea" id="RHEA-COMP:11060"/>
        <dbReference type="Rhea" id="RHEA-COMP:11605"/>
        <dbReference type="ChEBI" id="CHEBI:15378"/>
        <dbReference type="ChEBI" id="CHEBI:30013"/>
        <dbReference type="ChEBI" id="CHEBI:30616"/>
        <dbReference type="ChEBI" id="CHEBI:61977"/>
        <dbReference type="ChEBI" id="CHEBI:456216"/>
        <dbReference type="EC" id="2.7.11.24"/>
    </reaction>
    <physiologicalReaction direction="left-to-right" evidence="7">
        <dbReference type="Rhea" id="RHEA:46609"/>
    </physiologicalReaction>
</comment>
<feature type="compositionally biased region" description="Basic and acidic residues" evidence="10">
    <location>
        <begin position="703"/>
        <end position="721"/>
    </location>
</feature>
<comment type="caution">
    <text evidence="12">The sequence shown here is derived from an EMBL/GenBank/DDBJ whole genome shotgun (WGS) entry which is preliminary data.</text>
</comment>
<feature type="compositionally biased region" description="Polar residues" evidence="10">
    <location>
        <begin position="602"/>
        <end position="624"/>
    </location>
</feature>
<evidence type="ECO:0000256" key="5">
    <source>
        <dbReference type="ARBA" id="ARBA00022777"/>
    </source>
</evidence>
<keyword evidence="6 9" id="KW-0067">ATP-binding</keyword>
<feature type="region of interest" description="Disordered" evidence="10">
    <location>
        <begin position="1169"/>
        <end position="1294"/>
    </location>
</feature>
<feature type="region of interest" description="Disordered" evidence="10">
    <location>
        <begin position="682"/>
        <end position="736"/>
    </location>
</feature>
<evidence type="ECO:0000256" key="1">
    <source>
        <dbReference type="ARBA" id="ARBA00006529"/>
    </source>
</evidence>
<dbReference type="PROSITE" id="PS00107">
    <property type="entry name" value="PROTEIN_KINASE_ATP"/>
    <property type="match status" value="1"/>
</dbReference>
<evidence type="ECO:0000256" key="4">
    <source>
        <dbReference type="ARBA" id="ARBA00022741"/>
    </source>
</evidence>
<dbReference type="EMBL" id="NAJP01000183">
    <property type="protein sequence ID" value="TKA24362.1"/>
    <property type="molecule type" value="Genomic_DNA"/>
</dbReference>
<feature type="binding site" evidence="9">
    <location>
        <position position="1609"/>
    </location>
    <ligand>
        <name>ATP</name>
        <dbReference type="ChEBI" id="CHEBI:30616"/>
    </ligand>
</feature>
<feature type="region of interest" description="Disordered" evidence="10">
    <location>
        <begin position="765"/>
        <end position="801"/>
    </location>
</feature>
<keyword evidence="4 9" id="KW-0547">Nucleotide-binding</keyword>
<dbReference type="PROSITE" id="PS50011">
    <property type="entry name" value="PROTEIN_KINASE_DOM"/>
    <property type="match status" value="1"/>
</dbReference>
<feature type="compositionally biased region" description="Polar residues" evidence="10">
    <location>
        <begin position="77"/>
        <end position="87"/>
    </location>
</feature>
<feature type="region of interest" description="Disordered" evidence="10">
    <location>
        <begin position="348"/>
        <end position="379"/>
    </location>
</feature>
<feature type="compositionally biased region" description="Polar residues" evidence="10">
    <location>
        <begin position="1131"/>
        <end position="1147"/>
    </location>
</feature>
<evidence type="ECO:0000259" key="11">
    <source>
        <dbReference type="PROSITE" id="PS50011"/>
    </source>
</evidence>
<feature type="compositionally biased region" description="Polar residues" evidence="10">
    <location>
        <begin position="1067"/>
        <end position="1082"/>
    </location>
</feature>
<dbReference type="EC" id="2.7.11.24" evidence="2"/>
<keyword evidence="3" id="KW-0808">Transferase</keyword>
<feature type="compositionally biased region" description="Polar residues" evidence="10">
    <location>
        <begin position="1440"/>
        <end position="1467"/>
    </location>
</feature>
<feature type="region of interest" description="Disordered" evidence="10">
    <location>
        <begin position="216"/>
        <end position="272"/>
    </location>
</feature>
<feature type="region of interest" description="Disordered" evidence="10">
    <location>
        <begin position="1"/>
        <end position="133"/>
    </location>
</feature>
<feature type="region of interest" description="Disordered" evidence="10">
    <location>
        <begin position="1122"/>
        <end position="1149"/>
    </location>
</feature>
<dbReference type="PANTHER" id="PTHR48016:SF48">
    <property type="entry name" value="SERINE_THREONINE-PROTEIN KINASE BCK1_SLK1_SSP31"/>
    <property type="match status" value="1"/>
</dbReference>
<dbReference type="InterPro" id="IPR017441">
    <property type="entry name" value="Protein_kinase_ATP_BS"/>
</dbReference>
<dbReference type="Proteomes" id="UP000310066">
    <property type="component" value="Unassembled WGS sequence"/>
</dbReference>
<proteinExistence type="inferred from homology"/>
<dbReference type="STRING" id="329885.A0A4U0TR72"/>
<feature type="region of interest" description="Disordered" evidence="10">
    <location>
        <begin position="1067"/>
        <end position="1109"/>
    </location>
</feature>
<feature type="region of interest" description="Disordered" evidence="10">
    <location>
        <begin position="577"/>
        <end position="659"/>
    </location>
</feature>
<feature type="compositionally biased region" description="Polar residues" evidence="10">
    <location>
        <begin position="216"/>
        <end position="250"/>
    </location>
</feature>
<feature type="compositionally biased region" description="Polar residues" evidence="10">
    <location>
        <begin position="1476"/>
        <end position="1488"/>
    </location>
</feature>
<feature type="compositionally biased region" description="Low complexity" evidence="10">
    <location>
        <begin position="1511"/>
        <end position="1526"/>
    </location>
</feature>
<feature type="compositionally biased region" description="Polar residues" evidence="10">
    <location>
        <begin position="370"/>
        <end position="379"/>
    </location>
</feature>
<evidence type="ECO:0000256" key="10">
    <source>
        <dbReference type="SAM" id="MobiDB-lite"/>
    </source>
</evidence>
<dbReference type="Pfam" id="PF00069">
    <property type="entry name" value="Pkinase"/>
    <property type="match status" value="2"/>
</dbReference>
<dbReference type="FunFam" id="3.30.200.20:FF:000387">
    <property type="entry name" value="Serine/threonine-protein kinase STE11"/>
    <property type="match status" value="1"/>
</dbReference>
<feature type="compositionally biased region" description="Polar residues" evidence="10">
    <location>
        <begin position="646"/>
        <end position="659"/>
    </location>
</feature>
<keyword evidence="5" id="KW-0418">Kinase</keyword>
<evidence type="ECO:0000256" key="8">
    <source>
        <dbReference type="ARBA" id="ARBA00048130"/>
    </source>
</evidence>
<feature type="compositionally biased region" description="Low complexity" evidence="10">
    <location>
        <begin position="100"/>
        <end position="109"/>
    </location>
</feature>
<feature type="compositionally biased region" description="Polar residues" evidence="10">
    <location>
        <begin position="1225"/>
        <end position="1241"/>
    </location>
</feature>
<comment type="catalytic activity">
    <reaction evidence="8">
        <text>L-seryl-[protein] + ATP = O-phospho-L-seryl-[protein] + ADP + H(+)</text>
        <dbReference type="Rhea" id="RHEA:17989"/>
        <dbReference type="Rhea" id="RHEA-COMP:9863"/>
        <dbReference type="Rhea" id="RHEA-COMP:11604"/>
        <dbReference type="ChEBI" id="CHEBI:15378"/>
        <dbReference type="ChEBI" id="CHEBI:29999"/>
        <dbReference type="ChEBI" id="CHEBI:30616"/>
        <dbReference type="ChEBI" id="CHEBI:83421"/>
        <dbReference type="ChEBI" id="CHEBI:456216"/>
        <dbReference type="EC" id="2.7.11.24"/>
    </reaction>
    <physiologicalReaction direction="left-to-right" evidence="8">
        <dbReference type="Rhea" id="RHEA:17990"/>
    </physiologicalReaction>
</comment>
<gene>
    <name evidence="12" type="ORF">B0A54_17811</name>
</gene>
<dbReference type="OrthoDB" id="266718at2759"/>
<feature type="domain" description="Protein kinase" evidence="11">
    <location>
        <begin position="1580"/>
        <end position="1875"/>
    </location>
</feature>
<dbReference type="GO" id="GO:0004709">
    <property type="term" value="F:MAP kinase kinase kinase activity"/>
    <property type="evidence" value="ECO:0007669"/>
    <property type="project" value="UniProtKB-ARBA"/>
</dbReference>
<comment type="similarity">
    <text evidence="1">Belongs to the protein kinase superfamily. STE Ser/Thr protein kinase family. MAP kinase kinase kinase subfamily.</text>
</comment>
<evidence type="ECO:0000256" key="9">
    <source>
        <dbReference type="PROSITE-ProRule" id="PRU10141"/>
    </source>
</evidence>